<dbReference type="AlphaFoldDB" id="A0A0F8YN71"/>
<name>A0A0F8YN71_9ZZZZ</name>
<reference evidence="1" key="1">
    <citation type="journal article" date="2015" name="Nature">
        <title>Complex archaea that bridge the gap between prokaryotes and eukaryotes.</title>
        <authorList>
            <person name="Spang A."/>
            <person name="Saw J.H."/>
            <person name="Jorgensen S.L."/>
            <person name="Zaremba-Niedzwiedzka K."/>
            <person name="Martijn J."/>
            <person name="Lind A.E."/>
            <person name="van Eijk R."/>
            <person name="Schleper C."/>
            <person name="Guy L."/>
            <person name="Ettema T.J."/>
        </authorList>
    </citation>
    <scope>NUCLEOTIDE SEQUENCE</scope>
</reference>
<sequence>MIDYIFNSQYENLKEIHVSRGFLQELFKFKGQSIPVFFGLPDDATLVHIAIDQYAPGIRLLFKHPTFPEVVPGCSPPYLTPIAIGVEPCEHTKEEIRQIIEENKDYGGS</sequence>
<organism evidence="1">
    <name type="scientific">marine sediment metagenome</name>
    <dbReference type="NCBI Taxonomy" id="412755"/>
    <lineage>
        <taxon>unclassified sequences</taxon>
        <taxon>metagenomes</taxon>
        <taxon>ecological metagenomes</taxon>
    </lineage>
</organism>
<dbReference type="EMBL" id="LAZR01052495">
    <property type="protein sequence ID" value="KKK82822.1"/>
    <property type="molecule type" value="Genomic_DNA"/>
</dbReference>
<evidence type="ECO:0000313" key="1">
    <source>
        <dbReference type="EMBL" id="KKK82822.1"/>
    </source>
</evidence>
<gene>
    <name evidence="1" type="ORF">LCGC14_2799540</name>
</gene>
<protein>
    <submittedName>
        <fullName evidence="1">Uncharacterized protein</fullName>
    </submittedName>
</protein>
<comment type="caution">
    <text evidence="1">The sequence shown here is derived from an EMBL/GenBank/DDBJ whole genome shotgun (WGS) entry which is preliminary data.</text>
</comment>
<proteinExistence type="predicted"/>
<accession>A0A0F8YN71</accession>